<dbReference type="GO" id="GO:0042393">
    <property type="term" value="F:histone binding"/>
    <property type="evidence" value="ECO:0007669"/>
    <property type="project" value="UniProtKB-ARBA"/>
</dbReference>
<evidence type="ECO:0000256" key="5">
    <source>
        <dbReference type="SAM" id="MobiDB-lite"/>
    </source>
</evidence>
<gene>
    <name evidence="6" type="ORF">Fot_27025</name>
    <name evidence="7" type="ORF">Fot_27356</name>
</gene>
<keyword evidence="8" id="KW-1185">Reference proteome</keyword>
<proteinExistence type="inferred from homology"/>
<keyword evidence="2" id="KW-0143">Chaperone</keyword>
<dbReference type="EMBL" id="JBFOLJ010000007">
    <property type="protein sequence ID" value="KAL2523433.1"/>
    <property type="molecule type" value="Genomic_DNA"/>
</dbReference>
<feature type="coiled-coil region" evidence="4">
    <location>
        <begin position="27"/>
        <end position="61"/>
    </location>
</feature>
<dbReference type="GO" id="GO:0000724">
    <property type="term" value="P:double-strand break repair via homologous recombination"/>
    <property type="evidence" value="ECO:0007669"/>
    <property type="project" value="UniProtKB-ARBA"/>
</dbReference>
<sequence length="249" mass="28732">MVADRAKKPKTADKVAEEDTNHIDKELLVSLEKLQDIQDELEKVNEEASEKVLEVEQKYNEIRRPVYVRRNEIISSIPDFWITAFLSHPSLGDLLNEEDQKIFKYLDALDVEDDLKLGYSITFKFKPNPFFENTELIKTIKFFNEGTTKISGTNINWKEGMGSANGSNDEKKGNKRPPSNESFFSWFSETQQEDAGEGLHDEVAEIIKEDLWSNPIKYFNNEADEEDSEEDEDDEEGDEGDDEEDDDED</sequence>
<evidence type="ECO:0000313" key="7">
    <source>
        <dbReference type="EMBL" id="KAL2523433.1"/>
    </source>
</evidence>
<dbReference type="Proteomes" id="UP001604277">
    <property type="component" value="Unassembled WGS sequence"/>
</dbReference>
<dbReference type="PANTHER" id="PTHR11875">
    <property type="entry name" value="TESTIS-SPECIFIC Y-ENCODED PROTEIN"/>
    <property type="match status" value="1"/>
</dbReference>
<dbReference type="InterPro" id="IPR037231">
    <property type="entry name" value="NAP-like_sf"/>
</dbReference>
<evidence type="ECO:0000256" key="4">
    <source>
        <dbReference type="SAM" id="Coils"/>
    </source>
</evidence>
<reference evidence="8" key="2">
    <citation type="submission" date="2024-07" db="EMBL/GenBank/DDBJ databases">
        <title>Two chromosome-level genome assemblies of Korean endemic species Abeliophyllum distichum and Forsythia ovata (Oleaceae).</title>
        <authorList>
            <person name="Jang H."/>
        </authorList>
    </citation>
    <scope>NUCLEOTIDE SEQUENCE [LARGE SCALE GENOMIC DNA]</scope>
</reference>
<dbReference type="EMBL" id="JBFOLJ010000007">
    <property type="protein sequence ID" value="KAL2523102.1"/>
    <property type="molecule type" value="Genomic_DNA"/>
</dbReference>
<feature type="compositionally biased region" description="Acidic residues" evidence="5">
    <location>
        <begin position="222"/>
        <end position="249"/>
    </location>
</feature>
<dbReference type="GO" id="GO:0005634">
    <property type="term" value="C:nucleus"/>
    <property type="evidence" value="ECO:0007669"/>
    <property type="project" value="UniProtKB-ARBA"/>
</dbReference>
<name>A0ABD1UDR8_9LAMI</name>
<dbReference type="Gene3D" id="1.20.5.1500">
    <property type="match status" value="1"/>
</dbReference>
<evidence type="ECO:0000256" key="3">
    <source>
        <dbReference type="RuleBase" id="RU003876"/>
    </source>
</evidence>
<feature type="region of interest" description="Disordered" evidence="5">
    <location>
        <begin position="214"/>
        <end position="249"/>
    </location>
</feature>
<comment type="similarity">
    <text evidence="1 3">Belongs to the nucleosome assembly protein (NAP) family.</text>
</comment>
<dbReference type="SUPFAM" id="SSF143113">
    <property type="entry name" value="NAP-like"/>
    <property type="match status" value="1"/>
</dbReference>
<evidence type="ECO:0000313" key="8">
    <source>
        <dbReference type="Proteomes" id="UP001604277"/>
    </source>
</evidence>
<feature type="region of interest" description="Disordered" evidence="5">
    <location>
        <begin position="154"/>
        <end position="182"/>
    </location>
</feature>
<protein>
    <submittedName>
        <fullName evidence="6">NAP1-related protein 2</fullName>
    </submittedName>
</protein>
<accession>A0ABD1UDR8</accession>
<comment type="caution">
    <text evidence="6">The sequence shown here is derived from an EMBL/GenBank/DDBJ whole genome shotgun (WGS) entry which is preliminary data.</text>
</comment>
<dbReference type="Pfam" id="PF00956">
    <property type="entry name" value="NAP"/>
    <property type="match status" value="1"/>
</dbReference>
<keyword evidence="4" id="KW-0175">Coiled coil</keyword>
<evidence type="ECO:0000313" key="6">
    <source>
        <dbReference type="EMBL" id="KAL2523102.1"/>
    </source>
</evidence>
<reference evidence="6" key="1">
    <citation type="submission" date="2024-07" db="EMBL/GenBank/DDBJ databases">
        <title>Two chromosome-level genome assemblies of Korean endemic species Abeliophyllum distichum and Forsythia ovata (Oleaceae).</title>
        <authorList>
            <person name="Mun J.H."/>
        </authorList>
    </citation>
    <scope>NUCLEOTIDE SEQUENCE</scope>
    <source>
        <strain evidence="6">KNKB202402200001</strain>
        <tissue evidence="6">Leaf</tissue>
    </source>
</reference>
<dbReference type="Gene3D" id="3.30.1120.90">
    <property type="entry name" value="Nucleosome assembly protein"/>
    <property type="match status" value="1"/>
</dbReference>
<dbReference type="AlphaFoldDB" id="A0ABD1UDR8"/>
<organism evidence="6 8">
    <name type="scientific">Forsythia ovata</name>
    <dbReference type="NCBI Taxonomy" id="205694"/>
    <lineage>
        <taxon>Eukaryota</taxon>
        <taxon>Viridiplantae</taxon>
        <taxon>Streptophyta</taxon>
        <taxon>Embryophyta</taxon>
        <taxon>Tracheophyta</taxon>
        <taxon>Spermatophyta</taxon>
        <taxon>Magnoliopsida</taxon>
        <taxon>eudicotyledons</taxon>
        <taxon>Gunneridae</taxon>
        <taxon>Pentapetalae</taxon>
        <taxon>asterids</taxon>
        <taxon>lamiids</taxon>
        <taxon>Lamiales</taxon>
        <taxon>Oleaceae</taxon>
        <taxon>Forsythieae</taxon>
        <taxon>Forsythia</taxon>
    </lineage>
</organism>
<evidence type="ECO:0000256" key="2">
    <source>
        <dbReference type="ARBA" id="ARBA00023186"/>
    </source>
</evidence>
<dbReference type="InterPro" id="IPR002164">
    <property type="entry name" value="NAP_family"/>
</dbReference>
<evidence type="ECO:0000256" key="1">
    <source>
        <dbReference type="ARBA" id="ARBA00009947"/>
    </source>
</evidence>